<evidence type="ECO:0000313" key="2">
    <source>
        <dbReference type="Proteomes" id="UP000738349"/>
    </source>
</evidence>
<reference evidence="1" key="1">
    <citation type="journal article" date="2021" name="Nat. Commun.">
        <title>Genetic determinants of endophytism in the Arabidopsis root mycobiome.</title>
        <authorList>
            <person name="Mesny F."/>
            <person name="Miyauchi S."/>
            <person name="Thiergart T."/>
            <person name="Pickel B."/>
            <person name="Atanasova L."/>
            <person name="Karlsson M."/>
            <person name="Huettel B."/>
            <person name="Barry K.W."/>
            <person name="Haridas S."/>
            <person name="Chen C."/>
            <person name="Bauer D."/>
            <person name="Andreopoulos W."/>
            <person name="Pangilinan J."/>
            <person name="LaButti K."/>
            <person name="Riley R."/>
            <person name="Lipzen A."/>
            <person name="Clum A."/>
            <person name="Drula E."/>
            <person name="Henrissat B."/>
            <person name="Kohler A."/>
            <person name="Grigoriev I.V."/>
            <person name="Martin F.M."/>
            <person name="Hacquard S."/>
        </authorList>
    </citation>
    <scope>NUCLEOTIDE SEQUENCE</scope>
    <source>
        <strain evidence="1">MPI-CAGE-AT-0147</strain>
    </source>
</reference>
<name>A0A9P9FAC0_9HYPO</name>
<proteinExistence type="predicted"/>
<organism evidence="1 2">
    <name type="scientific">Dactylonectria macrodidyma</name>
    <dbReference type="NCBI Taxonomy" id="307937"/>
    <lineage>
        <taxon>Eukaryota</taxon>
        <taxon>Fungi</taxon>
        <taxon>Dikarya</taxon>
        <taxon>Ascomycota</taxon>
        <taxon>Pezizomycotina</taxon>
        <taxon>Sordariomycetes</taxon>
        <taxon>Hypocreomycetidae</taxon>
        <taxon>Hypocreales</taxon>
        <taxon>Nectriaceae</taxon>
        <taxon>Dactylonectria</taxon>
    </lineage>
</organism>
<sequence length="242" mass="27334">MTPAACYIPVRTREAAEYETVTDRDEHLPSAIDAEFHAQARRSEIDFSTQTHWRKWHGYMVVQAIASSEDGQIAHVLKWRHDNELGHITACAAGSLSMLGNYITAPSIRILGNWYSKQDARSAVDMHQNDRADEMPSFCDDKQEFVAQELLAATYKLSFLIWPAQCEADSRIFNSLIGFSETAVCATYDQLIKLPDMHFLRLANHCAWLGGHEPKPIFCIGGNCTESLRVPSIWQRSSQVMV</sequence>
<protein>
    <submittedName>
        <fullName evidence="1">Uncharacterized protein</fullName>
    </submittedName>
</protein>
<accession>A0A9P9FAC0</accession>
<keyword evidence="2" id="KW-1185">Reference proteome</keyword>
<dbReference type="OrthoDB" id="10488884at2759"/>
<comment type="caution">
    <text evidence="1">The sequence shown here is derived from an EMBL/GenBank/DDBJ whole genome shotgun (WGS) entry which is preliminary data.</text>
</comment>
<evidence type="ECO:0000313" key="1">
    <source>
        <dbReference type="EMBL" id="KAH7156770.1"/>
    </source>
</evidence>
<dbReference type="AlphaFoldDB" id="A0A9P9FAC0"/>
<gene>
    <name evidence="1" type="ORF">EDB81DRAFT_399171</name>
</gene>
<dbReference type="EMBL" id="JAGMUV010000005">
    <property type="protein sequence ID" value="KAH7156770.1"/>
    <property type="molecule type" value="Genomic_DNA"/>
</dbReference>
<dbReference type="Proteomes" id="UP000738349">
    <property type="component" value="Unassembled WGS sequence"/>
</dbReference>